<proteinExistence type="predicted"/>
<name>A0A7R9LAC6_9ACAR</name>
<evidence type="ECO:0000313" key="2">
    <source>
        <dbReference type="EMBL" id="CAD7638001.1"/>
    </source>
</evidence>
<organism evidence="2">
    <name type="scientific">Oppiella nova</name>
    <dbReference type="NCBI Taxonomy" id="334625"/>
    <lineage>
        <taxon>Eukaryota</taxon>
        <taxon>Metazoa</taxon>
        <taxon>Ecdysozoa</taxon>
        <taxon>Arthropoda</taxon>
        <taxon>Chelicerata</taxon>
        <taxon>Arachnida</taxon>
        <taxon>Acari</taxon>
        <taxon>Acariformes</taxon>
        <taxon>Sarcoptiformes</taxon>
        <taxon>Oribatida</taxon>
        <taxon>Brachypylina</taxon>
        <taxon>Oppioidea</taxon>
        <taxon>Oppiidae</taxon>
        <taxon>Oppiella</taxon>
    </lineage>
</organism>
<dbReference type="EMBL" id="OC914989">
    <property type="protein sequence ID" value="CAD7638001.1"/>
    <property type="molecule type" value="Genomic_DNA"/>
</dbReference>
<feature type="region of interest" description="Disordered" evidence="1">
    <location>
        <begin position="36"/>
        <end position="56"/>
    </location>
</feature>
<accession>A0A7R9LAC6</accession>
<protein>
    <submittedName>
        <fullName evidence="2">Uncharacterized protein</fullName>
    </submittedName>
</protein>
<dbReference type="AlphaFoldDB" id="A0A7R9LAC6"/>
<keyword evidence="3" id="KW-1185">Reference proteome</keyword>
<feature type="non-terminal residue" evidence="2">
    <location>
        <position position="1"/>
    </location>
</feature>
<gene>
    <name evidence="2" type="ORF">ONB1V03_LOCUS1153</name>
</gene>
<evidence type="ECO:0000313" key="3">
    <source>
        <dbReference type="Proteomes" id="UP000728032"/>
    </source>
</evidence>
<dbReference type="EMBL" id="CAJPVJ010000164">
    <property type="protein sequence ID" value="CAG2161548.1"/>
    <property type="molecule type" value="Genomic_DNA"/>
</dbReference>
<evidence type="ECO:0000256" key="1">
    <source>
        <dbReference type="SAM" id="MobiDB-lite"/>
    </source>
</evidence>
<reference evidence="2" key="1">
    <citation type="submission" date="2020-11" db="EMBL/GenBank/DDBJ databases">
        <authorList>
            <person name="Tran Van P."/>
        </authorList>
    </citation>
    <scope>NUCLEOTIDE SEQUENCE</scope>
</reference>
<dbReference type="Proteomes" id="UP000728032">
    <property type="component" value="Unassembled WGS sequence"/>
</dbReference>
<sequence length="171" mass="19064">MLYQFARYILDFTGERVLSSCHIDDIIDLSPMVDWTQTQQQPPPPPPQQPVHSHPNSSHIEIAAKAYLETNVRYYLQNVNNNTGADQHQKSSTGTTSANRNAATDFIVSIRDIFKGIPRKLCSICRSPLGLACDRCFHLCHGISSTSSTRAQASSSSSMPWQAYPYISNSF</sequence>